<evidence type="ECO:0000313" key="3">
    <source>
        <dbReference type="Proteomes" id="UP000655420"/>
    </source>
</evidence>
<dbReference type="InterPro" id="IPR006747">
    <property type="entry name" value="DUF599"/>
</dbReference>
<keyword evidence="1" id="KW-1133">Transmembrane helix</keyword>
<organism evidence="2 3">
    <name type="scientific">Thermohalobaculum xanthum</name>
    <dbReference type="NCBI Taxonomy" id="2753746"/>
    <lineage>
        <taxon>Bacteria</taxon>
        <taxon>Pseudomonadati</taxon>
        <taxon>Pseudomonadota</taxon>
        <taxon>Alphaproteobacteria</taxon>
        <taxon>Rhodobacterales</taxon>
        <taxon>Paracoccaceae</taxon>
        <taxon>Thermohalobaculum</taxon>
    </lineage>
</organism>
<evidence type="ECO:0000313" key="2">
    <source>
        <dbReference type="EMBL" id="MBK0400611.1"/>
    </source>
</evidence>
<keyword evidence="3" id="KW-1185">Reference proteome</keyword>
<proteinExistence type="predicted"/>
<reference evidence="2" key="1">
    <citation type="submission" date="2020-12" db="EMBL/GenBank/DDBJ databases">
        <title>Bacterial taxonomy.</title>
        <authorList>
            <person name="Pan X."/>
        </authorList>
    </citation>
    <scope>NUCLEOTIDE SEQUENCE</scope>
    <source>
        <strain evidence="2">M0105</strain>
    </source>
</reference>
<keyword evidence="1" id="KW-0472">Membrane</keyword>
<comment type="caution">
    <text evidence="2">The sequence shown here is derived from an EMBL/GenBank/DDBJ whole genome shotgun (WGS) entry which is preliminary data.</text>
</comment>
<evidence type="ECO:0000256" key="1">
    <source>
        <dbReference type="SAM" id="Phobius"/>
    </source>
</evidence>
<feature type="transmembrane region" description="Helical" evidence="1">
    <location>
        <begin position="74"/>
        <end position="93"/>
    </location>
</feature>
<dbReference type="EMBL" id="JAEHHL010000009">
    <property type="protein sequence ID" value="MBK0400611.1"/>
    <property type="molecule type" value="Genomic_DNA"/>
</dbReference>
<sequence>MSAVFLLSTADLAAVCVFLAVALGMRFLIEHAPASHPSTTQLMARYRRAWMHEIPKREHRIVDATLISSLRNGAAFFASGSMLAIGGLFAALGQAERIKSVATDLAEGIDDRTVIWEVKLLFLLVIVVGAFLRFVWAHRLFGYCAVLIGAIPTEGTEAETRLAAARAAALNVSAARSFNRGLRGTYFSLAALSWFIGPVALGVASVLTAAILYRREFMSESRAALMASPED</sequence>
<feature type="transmembrane region" description="Helical" evidence="1">
    <location>
        <begin position="186"/>
        <end position="213"/>
    </location>
</feature>
<protein>
    <submittedName>
        <fullName evidence="2">DUF599 domain-containing protein</fullName>
    </submittedName>
</protein>
<gene>
    <name evidence="2" type="ORF">H0I76_15540</name>
</gene>
<name>A0A8J7M953_9RHOB</name>
<feature type="transmembrane region" description="Helical" evidence="1">
    <location>
        <begin position="114"/>
        <end position="136"/>
    </location>
</feature>
<dbReference type="AlphaFoldDB" id="A0A8J7M953"/>
<dbReference type="RefSeq" id="WP_200611690.1">
    <property type="nucleotide sequence ID" value="NZ_JAEHHL010000009.1"/>
</dbReference>
<dbReference type="Proteomes" id="UP000655420">
    <property type="component" value="Unassembled WGS sequence"/>
</dbReference>
<dbReference type="PANTHER" id="PTHR31881">
    <property type="match status" value="1"/>
</dbReference>
<feature type="transmembrane region" description="Helical" evidence="1">
    <location>
        <begin position="12"/>
        <end position="29"/>
    </location>
</feature>
<dbReference type="Pfam" id="PF04654">
    <property type="entry name" value="DUF599"/>
    <property type="match status" value="1"/>
</dbReference>
<keyword evidence="1" id="KW-0812">Transmembrane</keyword>
<accession>A0A8J7M953</accession>
<dbReference type="PANTHER" id="PTHR31881:SF6">
    <property type="entry name" value="OS09G0494600 PROTEIN"/>
    <property type="match status" value="1"/>
</dbReference>